<dbReference type="InterPro" id="IPR050312">
    <property type="entry name" value="IolE/XylAMocC-like"/>
</dbReference>
<dbReference type="Pfam" id="PF01261">
    <property type="entry name" value="AP_endonuc_2"/>
    <property type="match status" value="1"/>
</dbReference>
<gene>
    <name evidence="2" type="ORF">D7M11_26705</name>
</gene>
<comment type="caution">
    <text evidence="2">The sequence shown here is derived from an EMBL/GenBank/DDBJ whole genome shotgun (WGS) entry which is preliminary data.</text>
</comment>
<evidence type="ECO:0000313" key="3">
    <source>
        <dbReference type="Proteomes" id="UP000282311"/>
    </source>
</evidence>
<dbReference type="PANTHER" id="PTHR12110">
    <property type="entry name" value="HYDROXYPYRUVATE ISOMERASE"/>
    <property type="match status" value="1"/>
</dbReference>
<dbReference type="EMBL" id="RBAH01000024">
    <property type="protein sequence ID" value="RKN74870.1"/>
    <property type="molecule type" value="Genomic_DNA"/>
</dbReference>
<organism evidence="2 3">
    <name type="scientific">Paenibacillus ginsengarvi</name>
    <dbReference type="NCBI Taxonomy" id="400777"/>
    <lineage>
        <taxon>Bacteria</taxon>
        <taxon>Bacillati</taxon>
        <taxon>Bacillota</taxon>
        <taxon>Bacilli</taxon>
        <taxon>Bacillales</taxon>
        <taxon>Paenibacillaceae</taxon>
        <taxon>Paenibacillus</taxon>
    </lineage>
</organism>
<dbReference type="GO" id="GO:0016853">
    <property type="term" value="F:isomerase activity"/>
    <property type="evidence" value="ECO:0007669"/>
    <property type="project" value="UniProtKB-KW"/>
</dbReference>
<dbReference type="Gene3D" id="3.20.20.150">
    <property type="entry name" value="Divalent-metal-dependent TIM barrel enzymes"/>
    <property type="match status" value="1"/>
</dbReference>
<dbReference type="AlphaFoldDB" id="A0A3B0BPX9"/>
<name>A0A3B0BPX9_9BACL</name>
<reference evidence="2 3" key="1">
    <citation type="journal article" date="2007" name="Int. J. Syst. Evol. Microbiol.">
        <title>Paenibacillus ginsengarvi sp. nov., isolated from soil from ginseng cultivation.</title>
        <authorList>
            <person name="Yoon M.H."/>
            <person name="Ten L.N."/>
            <person name="Im W.T."/>
        </authorList>
    </citation>
    <scope>NUCLEOTIDE SEQUENCE [LARGE SCALE GENOMIC DNA]</scope>
    <source>
        <strain evidence="2 3">KCTC 13059</strain>
    </source>
</reference>
<sequence length="309" mass="34750">MDMSLVTDIQAARYTICRKEIESMTLPIIMHVNYCEQGQTIDEMCQKAVEWGYDGIEFRRVRNGINEEPEAYLDQIAAAVSRSGLKQVIFGSPGPNLTVSDAQAREKEIAQTVHFYRLASERFKLTVNNTMAGFLVDKTFGGREYDKHGSAAATDEQWQYAAEGFKVLGDLAAELGFRFAFETHMNYIHDLPAPTKKLIDMIDKPVVGANLDFGNAVYFKKVPDLKESIDLLGDRLYYVHLKNSIGLGDGSRSAIGLADGEINHRHYLKLLKQAGYEGPICIEAPRQGDREWFAQADLAYLKRLLNDLQ</sequence>
<dbReference type="InterPro" id="IPR013022">
    <property type="entry name" value="Xyl_isomerase-like_TIM-brl"/>
</dbReference>
<dbReference type="SUPFAM" id="SSF51658">
    <property type="entry name" value="Xylose isomerase-like"/>
    <property type="match status" value="1"/>
</dbReference>
<protein>
    <submittedName>
        <fullName evidence="2">Sugar phosphate isomerase/epimerase</fullName>
    </submittedName>
</protein>
<keyword evidence="2" id="KW-0413">Isomerase</keyword>
<feature type="domain" description="Xylose isomerase-like TIM barrel" evidence="1">
    <location>
        <begin position="46"/>
        <end position="303"/>
    </location>
</feature>
<dbReference type="InterPro" id="IPR036237">
    <property type="entry name" value="Xyl_isomerase-like_sf"/>
</dbReference>
<evidence type="ECO:0000259" key="1">
    <source>
        <dbReference type="Pfam" id="PF01261"/>
    </source>
</evidence>
<dbReference type="Proteomes" id="UP000282311">
    <property type="component" value="Unassembled WGS sequence"/>
</dbReference>
<evidence type="ECO:0000313" key="2">
    <source>
        <dbReference type="EMBL" id="RKN74870.1"/>
    </source>
</evidence>
<keyword evidence="3" id="KW-1185">Reference proteome</keyword>
<accession>A0A3B0BPX9</accession>
<proteinExistence type="predicted"/>